<dbReference type="HOGENOM" id="CLU_3217203_0_0_9"/>
<proteinExistence type="predicted"/>
<reference evidence="1 2" key="2">
    <citation type="submission" date="2009-02" db="EMBL/GenBank/DDBJ databases">
        <title>Draft genome sequence of Holdemania filiformis DSM 12042.</title>
        <authorList>
            <person name="Sudarsanam P."/>
            <person name="Ley R."/>
            <person name="Guruge J."/>
            <person name="Turnbaugh P.J."/>
            <person name="Mahowald M."/>
            <person name="Liep D."/>
            <person name="Gordon J."/>
        </authorList>
    </citation>
    <scope>NUCLEOTIDE SEQUENCE [LARGE SCALE GENOMIC DNA]</scope>
    <source>
        <strain evidence="1 2">DSM 12042</strain>
    </source>
</reference>
<dbReference type="Proteomes" id="UP000005950">
    <property type="component" value="Unassembled WGS sequence"/>
</dbReference>
<protein>
    <submittedName>
        <fullName evidence="1">Uncharacterized protein</fullName>
    </submittedName>
</protein>
<dbReference type="AlphaFoldDB" id="B9Y612"/>
<evidence type="ECO:0000313" key="1">
    <source>
        <dbReference type="EMBL" id="EEF68581.1"/>
    </source>
</evidence>
<accession>B9Y612</accession>
<dbReference type="STRING" id="545696.HOLDEFILI_01247"/>
<comment type="caution">
    <text evidence="1">The sequence shown here is derived from an EMBL/GenBank/DDBJ whole genome shotgun (WGS) entry which is preliminary data.</text>
</comment>
<reference evidence="1 2" key="1">
    <citation type="submission" date="2008-12" db="EMBL/GenBank/DDBJ databases">
        <authorList>
            <person name="Fulton L."/>
            <person name="Clifton S."/>
            <person name="Fulton B."/>
            <person name="Xu J."/>
            <person name="Minx P."/>
            <person name="Pepin K.H."/>
            <person name="Johnson M."/>
            <person name="Bhonagiri V."/>
            <person name="Nash W.E."/>
            <person name="Mardis E.R."/>
            <person name="Wilson R.K."/>
        </authorList>
    </citation>
    <scope>NUCLEOTIDE SEQUENCE [LARGE SCALE GENOMIC DNA]</scope>
    <source>
        <strain evidence="1 2">DSM 12042</strain>
    </source>
</reference>
<organism evidence="1 2">
    <name type="scientific">Holdemania filiformis DSM 12042</name>
    <dbReference type="NCBI Taxonomy" id="545696"/>
    <lineage>
        <taxon>Bacteria</taxon>
        <taxon>Bacillati</taxon>
        <taxon>Bacillota</taxon>
        <taxon>Erysipelotrichia</taxon>
        <taxon>Erysipelotrichales</taxon>
        <taxon>Erysipelotrichaceae</taxon>
        <taxon>Holdemania</taxon>
    </lineage>
</organism>
<evidence type="ECO:0000313" key="2">
    <source>
        <dbReference type="Proteomes" id="UP000005950"/>
    </source>
</evidence>
<dbReference type="EMBL" id="ACCF01000072">
    <property type="protein sequence ID" value="EEF68581.1"/>
    <property type="molecule type" value="Genomic_DNA"/>
</dbReference>
<gene>
    <name evidence="1" type="ORF">HOLDEFILI_01247</name>
</gene>
<sequence>MILRRILYNKRKKDLFPIPQAGRSSGWIWEIGVKNRKERRIRHV</sequence>
<name>B9Y612_9FIRM</name>